<protein>
    <submittedName>
        <fullName evidence="3">CHAP domain protein</fullName>
    </submittedName>
</protein>
<dbReference type="AlphaFoldDB" id="A0A1J5SDW7"/>
<comment type="caution">
    <text evidence="3">The sequence shown here is derived from an EMBL/GenBank/DDBJ whole genome shotgun (WGS) entry which is preliminary data.</text>
</comment>
<dbReference type="Pfam" id="PF05257">
    <property type="entry name" value="CHAP"/>
    <property type="match status" value="1"/>
</dbReference>
<accession>A0A1J5SDW7</accession>
<evidence type="ECO:0000256" key="1">
    <source>
        <dbReference type="SAM" id="MobiDB-lite"/>
    </source>
</evidence>
<evidence type="ECO:0000259" key="2">
    <source>
        <dbReference type="PROSITE" id="PS50911"/>
    </source>
</evidence>
<gene>
    <name evidence="3" type="ORF">GALL_195380</name>
</gene>
<organism evidence="3">
    <name type="scientific">mine drainage metagenome</name>
    <dbReference type="NCBI Taxonomy" id="410659"/>
    <lineage>
        <taxon>unclassified sequences</taxon>
        <taxon>metagenomes</taxon>
        <taxon>ecological metagenomes</taxon>
    </lineage>
</organism>
<proteinExistence type="predicted"/>
<dbReference type="SUPFAM" id="SSF54001">
    <property type="entry name" value="Cysteine proteinases"/>
    <property type="match status" value="1"/>
</dbReference>
<dbReference type="PROSITE" id="PS50911">
    <property type="entry name" value="CHAP"/>
    <property type="match status" value="1"/>
</dbReference>
<dbReference type="EMBL" id="MLJW01000119">
    <property type="protein sequence ID" value="OIQ98413.1"/>
    <property type="molecule type" value="Genomic_DNA"/>
</dbReference>
<sequence length="298" mass="32290">MAVRSRIITVLAFGAVLAAAVPAMALQCVPYAREASGISLRGDAWTWWGSAAGVYDRGHSPRVGAVVVFKRHGSMRRGHVAVVTEIINSREVLVDHANWGSRRLGGRGKVAKGMAVVDISPENDWTEVRVWNRRLDDYGSRVYPTYGFIYAPGSQSARYQQASFVPDLPRGVSAESEPDATTDAAPVESHAGRHHHGHHAVVRHERRAPHHARELATEAAPPVPPAKPALSRRMAARLVAMAHLPAKPEIGAARRDLSEHQGLAGRLAEEKGAADHAPQTQVDTDDQALARRFGAGHY</sequence>
<feature type="domain" description="Peptidase C51" evidence="2">
    <location>
        <begin position="3"/>
        <end position="129"/>
    </location>
</feature>
<dbReference type="Gene3D" id="3.90.1720.10">
    <property type="entry name" value="endopeptidase domain like (from Nostoc punctiforme)"/>
    <property type="match status" value="1"/>
</dbReference>
<dbReference type="InterPro" id="IPR038765">
    <property type="entry name" value="Papain-like_cys_pep_sf"/>
</dbReference>
<evidence type="ECO:0000313" key="3">
    <source>
        <dbReference type="EMBL" id="OIQ98413.1"/>
    </source>
</evidence>
<reference evidence="3" key="1">
    <citation type="submission" date="2016-10" db="EMBL/GenBank/DDBJ databases">
        <title>Sequence of Gallionella enrichment culture.</title>
        <authorList>
            <person name="Poehlein A."/>
            <person name="Muehling M."/>
            <person name="Daniel R."/>
        </authorList>
    </citation>
    <scope>NUCLEOTIDE SEQUENCE</scope>
</reference>
<name>A0A1J5SDW7_9ZZZZ</name>
<feature type="compositionally biased region" description="Basic residues" evidence="1">
    <location>
        <begin position="192"/>
        <end position="210"/>
    </location>
</feature>
<dbReference type="InterPro" id="IPR007921">
    <property type="entry name" value="CHAP_dom"/>
</dbReference>
<feature type="region of interest" description="Disordered" evidence="1">
    <location>
        <begin position="169"/>
        <end position="228"/>
    </location>
</feature>